<name>A0AAD1ZF30_9LAMI</name>
<protein>
    <submittedName>
        <fullName evidence="2">Uncharacterized protein</fullName>
    </submittedName>
</protein>
<reference evidence="2" key="1">
    <citation type="submission" date="2023-05" db="EMBL/GenBank/DDBJ databases">
        <authorList>
            <person name="Huff M."/>
        </authorList>
    </citation>
    <scope>NUCLEOTIDE SEQUENCE</scope>
</reference>
<gene>
    <name evidence="2" type="ORF">FPE_LOCUS15765</name>
</gene>
<sequence length="99" mass="11226">MTEVVQSPFRTGPMRKFPFQDDSHPIRLKAAQSIHHTSFSKSTGTDAKNADLTCVSRVQSCENSSVFPSPSLAINWLRDNIPKNQSVRYLSQMLSRMQR</sequence>
<feature type="region of interest" description="Disordered" evidence="1">
    <location>
        <begin position="1"/>
        <end position="21"/>
    </location>
</feature>
<dbReference type="AlphaFoldDB" id="A0AAD1ZF30"/>
<proteinExistence type="predicted"/>
<keyword evidence="3" id="KW-1185">Reference proteome</keyword>
<dbReference type="EMBL" id="OU503044">
    <property type="protein sequence ID" value="CAI9768335.1"/>
    <property type="molecule type" value="Genomic_DNA"/>
</dbReference>
<accession>A0AAD1ZF30</accession>
<organism evidence="2 3">
    <name type="scientific">Fraxinus pennsylvanica</name>
    <dbReference type="NCBI Taxonomy" id="56036"/>
    <lineage>
        <taxon>Eukaryota</taxon>
        <taxon>Viridiplantae</taxon>
        <taxon>Streptophyta</taxon>
        <taxon>Embryophyta</taxon>
        <taxon>Tracheophyta</taxon>
        <taxon>Spermatophyta</taxon>
        <taxon>Magnoliopsida</taxon>
        <taxon>eudicotyledons</taxon>
        <taxon>Gunneridae</taxon>
        <taxon>Pentapetalae</taxon>
        <taxon>asterids</taxon>
        <taxon>lamiids</taxon>
        <taxon>Lamiales</taxon>
        <taxon>Oleaceae</taxon>
        <taxon>Oleeae</taxon>
        <taxon>Fraxinus</taxon>
    </lineage>
</organism>
<evidence type="ECO:0000313" key="2">
    <source>
        <dbReference type="EMBL" id="CAI9768335.1"/>
    </source>
</evidence>
<evidence type="ECO:0000313" key="3">
    <source>
        <dbReference type="Proteomes" id="UP000834106"/>
    </source>
</evidence>
<dbReference type="Proteomes" id="UP000834106">
    <property type="component" value="Chromosome 9"/>
</dbReference>
<evidence type="ECO:0000256" key="1">
    <source>
        <dbReference type="SAM" id="MobiDB-lite"/>
    </source>
</evidence>